<name>V8NLD9_OPHHA</name>
<gene>
    <name evidence="2" type="ORF">L345_11902</name>
</gene>
<sequence length="450" mass="50117">MMGLKVHPLSKGQIRGRLRIQGGTRTPPWDENSPSPGDYHKVTQSIFMPKVGLELEFPISWQNYKSLSPGDCPTQAGRTRIPHFLVIVRPKPAFMPKAGLEFPGSWFLAQPLPHYAKPSPLLDILFSKTLFCVSKQAADATAGPDDRNGSLGGSNGKCVGPRSPPLSWVPAFFCDDASRAACIPLQALSLEFPSAYLFSVVVRPPFECPFEGRGFVFLPSLKRSAPPVRPSTQGGKDFSALPKDICLLGGTTASAKRPRTEFESTPFSSPFSRLWLRVERRGSLGLSEMACHIISARRKWGFWSGRKGRGGGGREEEEDSGLFSCRRFITQLGHTISARREGLWGPMCSLSWLLFLQTFHDPERGGGGEEEEEKKRRWEEEEEEEEEDRGALGDHPAQRPPRTPQFNPKLKIFSIIDFLLSPPSFHPIRLPPDPIHKTQFTFTPEALQTP</sequence>
<dbReference type="EMBL" id="AZIM01003309">
    <property type="protein sequence ID" value="ETE62352.1"/>
    <property type="molecule type" value="Genomic_DNA"/>
</dbReference>
<dbReference type="Proteomes" id="UP000018936">
    <property type="component" value="Unassembled WGS sequence"/>
</dbReference>
<evidence type="ECO:0000313" key="2">
    <source>
        <dbReference type="EMBL" id="ETE62352.1"/>
    </source>
</evidence>
<feature type="region of interest" description="Disordered" evidence="1">
    <location>
        <begin position="363"/>
        <end position="406"/>
    </location>
</feature>
<feature type="non-terminal residue" evidence="2">
    <location>
        <position position="1"/>
    </location>
</feature>
<organism evidence="2 3">
    <name type="scientific">Ophiophagus hannah</name>
    <name type="common">King cobra</name>
    <name type="synonym">Naja hannah</name>
    <dbReference type="NCBI Taxonomy" id="8665"/>
    <lineage>
        <taxon>Eukaryota</taxon>
        <taxon>Metazoa</taxon>
        <taxon>Chordata</taxon>
        <taxon>Craniata</taxon>
        <taxon>Vertebrata</taxon>
        <taxon>Euteleostomi</taxon>
        <taxon>Lepidosauria</taxon>
        <taxon>Squamata</taxon>
        <taxon>Bifurcata</taxon>
        <taxon>Unidentata</taxon>
        <taxon>Episquamata</taxon>
        <taxon>Toxicofera</taxon>
        <taxon>Serpentes</taxon>
        <taxon>Colubroidea</taxon>
        <taxon>Elapidae</taxon>
        <taxon>Elapinae</taxon>
        <taxon>Ophiophagus</taxon>
    </lineage>
</organism>
<comment type="caution">
    <text evidence="2">The sequence shown here is derived from an EMBL/GenBank/DDBJ whole genome shotgun (WGS) entry which is preliminary data.</text>
</comment>
<feature type="compositionally biased region" description="Basic and acidic residues" evidence="1">
    <location>
        <begin position="363"/>
        <end position="379"/>
    </location>
</feature>
<evidence type="ECO:0000256" key="1">
    <source>
        <dbReference type="SAM" id="MobiDB-lite"/>
    </source>
</evidence>
<proteinExistence type="predicted"/>
<dbReference type="AlphaFoldDB" id="V8NLD9"/>
<evidence type="ECO:0000313" key="3">
    <source>
        <dbReference type="Proteomes" id="UP000018936"/>
    </source>
</evidence>
<accession>V8NLD9</accession>
<keyword evidence="3" id="KW-1185">Reference proteome</keyword>
<protein>
    <submittedName>
        <fullName evidence="2">Uncharacterized protein</fullName>
    </submittedName>
</protein>
<reference evidence="2 3" key="1">
    <citation type="journal article" date="2013" name="Proc. Natl. Acad. Sci. U.S.A.">
        <title>The king cobra genome reveals dynamic gene evolution and adaptation in the snake venom system.</title>
        <authorList>
            <person name="Vonk F.J."/>
            <person name="Casewell N.R."/>
            <person name="Henkel C.V."/>
            <person name="Heimberg A.M."/>
            <person name="Jansen H.J."/>
            <person name="McCleary R.J."/>
            <person name="Kerkkamp H.M."/>
            <person name="Vos R.A."/>
            <person name="Guerreiro I."/>
            <person name="Calvete J.J."/>
            <person name="Wuster W."/>
            <person name="Woods A.E."/>
            <person name="Logan J.M."/>
            <person name="Harrison R.A."/>
            <person name="Castoe T.A."/>
            <person name="de Koning A.P."/>
            <person name="Pollock D.D."/>
            <person name="Yandell M."/>
            <person name="Calderon D."/>
            <person name="Renjifo C."/>
            <person name="Currier R.B."/>
            <person name="Salgado D."/>
            <person name="Pla D."/>
            <person name="Sanz L."/>
            <person name="Hyder A.S."/>
            <person name="Ribeiro J.M."/>
            <person name="Arntzen J.W."/>
            <person name="van den Thillart G.E."/>
            <person name="Boetzer M."/>
            <person name="Pirovano W."/>
            <person name="Dirks R.P."/>
            <person name="Spaink H.P."/>
            <person name="Duboule D."/>
            <person name="McGlinn E."/>
            <person name="Kini R.M."/>
            <person name="Richardson M.K."/>
        </authorList>
    </citation>
    <scope>NUCLEOTIDE SEQUENCE</scope>
    <source>
        <tissue evidence="2">Blood</tissue>
    </source>
</reference>